<proteinExistence type="predicted"/>
<organism evidence="1 2">
    <name type="scientific">Gopherus agassizii</name>
    <name type="common">Agassiz's desert tortoise</name>
    <dbReference type="NCBI Taxonomy" id="38772"/>
    <lineage>
        <taxon>Eukaryota</taxon>
        <taxon>Metazoa</taxon>
        <taxon>Chordata</taxon>
        <taxon>Craniata</taxon>
        <taxon>Vertebrata</taxon>
        <taxon>Euteleostomi</taxon>
        <taxon>Archelosauria</taxon>
        <taxon>Testudinata</taxon>
        <taxon>Testudines</taxon>
        <taxon>Cryptodira</taxon>
        <taxon>Durocryptodira</taxon>
        <taxon>Testudinoidea</taxon>
        <taxon>Testudinidae</taxon>
        <taxon>Gopherus</taxon>
    </lineage>
</organism>
<dbReference type="InterPro" id="IPR036396">
    <property type="entry name" value="Cyt_P450_sf"/>
</dbReference>
<accession>A0A452HKQ5</accession>
<name>A0A452HKQ5_9SAUR</name>
<evidence type="ECO:0000313" key="2">
    <source>
        <dbReference type="Proteomes" id="UP000291020"/>
    </source>
</evidence>
<evidence type="ECO:0000313" key="1">
    <source>
        <dbReference type="Ensembl" id="ENSGAGP00000015515.1"/>
    </source>
</evidence>
<reference evidence="1" key="3">
    <citation type="submission" date="2025-09" db="UniProtKB">
        <authorList>
            <consortium name="Ensembl"/>
        </authorList>
    </citation>
    <scope>IDENTIFICATION</scope>
</reference>
<dbReference type="GO" id="GO:0005506">
    <property type="term" value="F:iron ion binding"/>
    <property type="evidence" value="ECO:0007669"/>
    <property type="project" value="InterPro"/>
</dbReference>
<reference evidence="1" key="2">
    <citation type="submission" date="2025-08" db="UniProtKB">
        <authorList>
            <consortium name="Ensembl"/>
        </authorList>
    </citation>
    <scope>IDENTIFICATION</scope>
</reference>
<dbReference type="AlphaFoldDB" id="A0A452HKQ5"/>
<protein>
    <submittedName>
        <fullName evidence="1">Uncharacterized protein</fullName>
    </submittedName>
</protein>
<dbReference type="Proteomes" id="UP000291020">
    <property type="component" value="Unassembled WGS sequence"/>
</dbReference>
<dbReference type="SUPFAM" id="SSF48264">
    <property type="entry name" value="Cytochrome P450"/>
    <property type="match status" value="1"/>
</dbReference>
<dbReference type="GO" id="GO:0020037">
    <property type="term" value="F:heme binding"/>
    <property type="evidence" value="ECO:0007669"/>
    <property type="project" value="InterPro"/>
</dbReference>
<keyword evidence="2" id="KW-1185">Reference proteome</keyword>
<dbReference type="GO" id="GO:0004497">
    <property type="term" value="F:monooxygenase activity"/>
    <property type="evidence" value="ECO:0007669"/>
    <property type="project" value="InterPro"/>
</dbReference>
<dbReference type="Ensembl" id="ENSGAGT00000017722.1">
    <property type="protein sequence ID" value="ENSGAGP00000015515.1"/>
    <property type="gene ID" value="ENSGAGG00000011439.1"/>
</dbReference>
<sequence>ICAYLVSASASDLGAYATGCQQPSCFVKSLHLAQTLNKALQSFPGPPVHWLFGNVHEFSRRGKDLDKLLEWSKKYARAFPVWFGKFVVFVSLNDADYAKAVCARGGKRVEVKGLEGISQEEFSSVPSWVQGGFCMWVVAAFTKPRSEKRCNLGSLIQAWSGQY</sequence>
<reference evidence="2" key="1">
    <citation type="journal article" date="2017" name="PLoS ONE">
        <title>The Agassiz's desert tortoise genome provides a resource for the conservation of a threatened species.</title>
        <authorList>
            <person name="Tollis M."/>
            <person name="DeNardo D.F."/>
            <person name="Cornelius J.A."/>
            <person name="Dolby G.A."/>
            <person name="Edwards T."/>
            <person name="Henen B.T."/>
            <person name="Karl A.E."/>
            <person name="Murphy R.W."/>
            <person name="Kusumi K."/>
        </authorList>
    </citation>
    <scope>NUCLEOTIDE SEQUENCE [LARGE SCALE GENOMIC DNA]</scope>
</reference>
<dbReference type="GO" id="GO:0016705">
    <property type="term" value="F:oxidoreductase activity, acting on paired donors, with incorporation or reduction of molecular oxygen"/>
    <property type="evidence" value="ECO:0007669"/>
    <property type="project" value="InterPro"/>
</dbReference>
<dbReference type="Gene3D" id="1.10.630.10">
    <property type="entry name" value="Cytochrome P450"/>
    <property type="match status" value="1"/>
</dbReference>